<organism evidence="1">
    <name type="scientific">bioreactor metagenome</name>
    <dbReference type="NCBI Taxonomy" id="1076179"/>
    <lineage>
        <taxon>unclassified sequences</taxon>
        <taxon>metagenomes</taxon>
        <taxon>ecological metagenomes</taxon>
    </lineage>
</organism>
<protein>
    <submittedName>
        <fullName evidence="1">Uncharacterized protein</fullName>
    </submittedName>
</protein>
<dbReference type="AlphaFoldDB" id="A0A645IQS0"/>
<gene>
    <name evidence="1" type="ORF">SDC9_201251</name>
</gene>
<accession>A0A645IQS0</accession>
<sequence>MGKHGISVKFNRGVIYISPLIRYTGSDGERYVQLQRLKLPRNNGKAILAGNEGKGAAVVPFHLKLTRVVYEIDGSLSVGRHRGIGIAHLREPDAGAGRILLLHKFHPFGILSHCL</sequence>
<comment type="caution">
    <text evidence="1">The sequence shown here is derived from an EMBL/GenBank/DDBJ whole genome shotgun (WGS) entry which is preliminary data.</text>
</comment>
<dbReference type="EMBL" id="VSSQ01120866">
    <property type="protein sequence ID" value="MPN53587.1"/>
    <property type="molecule type" value="Genomic_DNA"/>
</dbReference>
<evidence type="ECO:0000313" key="1">
    <source>
        <dbReference type="EMBL" id="MPN53587.1"/>
    </source>
</evidence>
<reference evidence="1" key="1">
    <citation type="submission" date="2019-08" db="EMBL/GenBank/DDBJ databases">
        <authorList>
            <person name="Kucharzyk K."/>
            <person name="Murdoch R.W."/>
            <person name="Higgins S."/>
            <person name="Loffler F."/>
        </authorList>
    </citation>
    <scope>NUCLEOTIDE SEQUENCE</scope>
</reference>
<name>A0A645IQS0_9ZZZZ</name>
<proteinExistence type="predicted"/>